<gene>
    <name evidence="6" type="ORF">NliqN6_0752</name>
</gene>
<comment type="similarity">
    <text evidence="3">Belongs to the MoeA family.</text>
</comment>
<dbReference type="SMART" id="SM00852">
    <property type="entry name" value="MoCF_biosynth"/>
    <property type="match status" value="1"/>
</dbReference>
<comment type="catalytic activity">
    <reaction evidence="3">
        <text>adenylyl-molybdopterin + molybdate = Mo-molybdopterin + AMP + H(+)</text>
        <dbReference type="Rhea" id="RHEA:35047"/>
        <dbReference type="ChEBI" id="CHEBI:15378"/>
        <dbReference type="ChEBI" id="CHEBI:36264"/>
        <dbReference type="ChEBI" id="CHEBI:62727"/>
        <dbReference type="ChEBI" id="CHEBI:71302"/>
        <dbReference type="ChEBI" id="CHEBI:456215"/>
    </reaction>
</comment>
<evidence type="ECO:0000259" key="5">
    <source>
        <dbReference type="SMART" id="SM00852"/>
    </source>
</evidence>
<evidence type="ECO:0000256" key="2">
    <source>
        <dbReference type="ARBA" id="ARBA00012509"/>
    </source>
</evidence>
<dbReference type="GO" id="GO:0005829">
    <property type="term" value="C:cytosol"/>
    <property type="evidence" value="ECO:0007669"/>
    <property type="project" value="TreeGrafter"/>
</dbReference>
<evidence type="ECO:0000256" key="3">
    <source>
        <dbReference type="RuleBase" id="RU365090"/>
    </source>
</evidence>
<dbReference type="InterPro" id="IPR036425">
    <property type="entry name" value="MoaB/Mog-like_dom_sf"/>
</dbReference>
<dbReference type="InterPro" id="IPR036135">
    <property type="entry name" value="MoeA_linker/N_sf"/>
</dbReference>
<keyword evidence="3" id="KW-0479">Metal-binding</keyword>
<dbReference type="SUPFAM" id="SSF53218">
    <property type="entry name" value="Molybdenum cofactor biosynthesis proteins"/>
    <property type="match status" value="1"/>
</dbReference>
<evidence type="ECO:0000313" key="7">
    <source>
        <dbReference type="Proteomes" id="UP000620104"/>
    </source>
</evidence>
<reference evidence="6" key="1">
    <citation type="submission" date="2020-07" db="EMBL/GenBank/DDBJ databases">
        <title>Draft Genome Sequence of a Deep-Sea Yeast, Naganishia (Cryptococcus) liquefaciens strain N6.</title>
        <authorList>
            <person name="Han Y.W."/>
            <person name="Kajitani R."/>
            <person name="Morimoto H."/>
            <person name="Parhat M."/>
            <person name="Tsubouchi H."/>
            <person name="Bakenova O."/>
            <person name="Ogata M."/>
            <person name="Argunhan B."/>
            <person name="Aoki R."/>
            <person name="Kajiwara S."/>
            <person name="Itoh T."/>
            <person name="Iwasaki H."/>
        </authorList>
    </citation>
    <scope>NUCLEOTIDE SEQUENCE</scope>
    <source>
        <strain evidence="6">N6</strain>
    </source>
</reference>
<dbReference type="PANTHER" id="PTHR10192">
    <property type="entry name" value="MOLYBDOPTERIN BIOSYNTHESIS PROTEIN"/>
    <property type="match status" value="1"/>
</dbReference>
<evidence type="ECO:0000313" key="6">
    <source>
        <dbReference type="EMBL" id="GHJ84350.1"/>
    </source>
</evidence>
<dbReference type="GO" id="GO:0006777">
    <property type="term" value="P:Mo-molybdopterin cofactor biosynthetic process"/>
    <property type="evidence" value="ECO:0007669"/>
    <property type="project" value="UniProtKB-UniRule"/>
</dbReference>
<comment type="cofactor">
    <cofactor evidence="3">
        <name>Mg(2+)</name>
        <dbReference type="ChEBI" id="CHEBI:18420"/>
    </cofactor>
</comment>
<protein>
    <recommendedName>
        <fullName evidence="2">molybdopterin adenylyltransferase</fullName>
        <ecNumber evidence="2">2.7.7.75</ecNumber>
    </recommendedName>
</protein>
<dbReference type="GO" id="GO:0061599">
    <property type="term" value="F:molybdopterin molybdotransferase activity"/>
    <property type="evidence" value="ECO:0007669"/>
    <property type="project" value="UniProtKB-UniRule"/>
</dbReference>
<dbReference type="InterPro" id="IPR038987">
    <property type="entry name" value="MoeA-like"/>
</dbReference>
<keyword evidence="3" id="KW-0500">Molybdenum</keyword>
<dbReference type="EC" id="2.7.7.75" evidence="2"/>
<dbReference type="GO" id="GO:0046872">
    <property type="term" value="F:metal ion binding"/>
    <property type="evidence" value="ECO:0007669"/>
    <property type="project" value="UniProtKB-UniRule"/>
</dbReference>
<name>A0A8H3TNJ6_9TREE</name>
<dbReference type="InterPro" id="IPR005110">
    <property type="entry name" value="MoeA_linker/N"/>
</dbReference>
<comment type="function">
    <text evidence="3">Catalyzes two steps in the biosynthesis of the molybdenum cofactor. In the first step, molybdopterin is adenylated. Subsequently, molybdate is inserted into adenylated molybdopterin and AMP is released.</text>
</comment>
<feature type="domain" description="MoaB/Mog" evidence="5">
    <location>
        <begin position="246"/>
        <end position="459"/>
    </location>
</feature>
<dbReference type="AlphaFoldDB" id="A0A8H3TNJ6"/>
<evidence type="ECO:0000256" key="4">
    <source>
        <dbReference type="SAM" id="MobiDB-lite"/>
    </source>
</evidence>
<dbReference type="OrthoDB" id="6777263at2759"/>
<dbReference type="Gene3D" id="3.40.980.10">
    <property type="entry name" value="MoaB/Mog-like domain"/>
    <property type="match status" value="1"/>
</dbReference>
<dbReference type="GO" id="GO:0061598">
    <property type="term" value="F:molybdopterin adenylyltransferase activity"/>
    <property type="evidence" value="ECO:0007669"/>
    <property type="project" value="UniProtKB-UniRule"/>
</dbReference>
<dbReference type="UniPathway" id="UPA00344"/>
<dbReference type="InterPro" id="IPR001453">
    <property type="entry name" value="MoaB/Mog_dom"/>
</dbReference>
<dbReference type="Pfam" id="PF00994">
    <property type="entry name" value="MoCF_biosynth"/>
    <property type="match status" value="1"/>
</dbReference>
<dbReference type="CDD" id="cd00887">
    <property type="entry name" value="MoeA"/>
    <property type="match status" value="1"/>
</dbReference>
<comment type="pathway">
    <text evidence="3">Cofactor biosynthesis; molybdopterin biosynthesis.</text>
</comment>
<feature type="region of interest" description="Disordered" evidence="4">
    <location>
        <begin position="22"/>
        <end position="52"/>
    </location>
</feature>
<comment type="caution">
    <text evidence="6">The sequence shown here is derived from an EMBL/GenBank/DDBJ whole genome shotgun (WGS) entry which is preliminary data.</text>
</comment>
<evidence type="ECO:0000256" key="1">
    <source>
        <dbReference type="ARBA" id="ARBA00008339"/>
    </source>
</evidence>
<keyword evidence="3" id="KW-0501">Molybdenum cofactor biosynthesis</keyword>
<dbReference type="EMBL" id="BLZA01000007">
    <property type="protein sequence ID" value="GHJ84350.1"/>
    <property type="molecule type" value="Genomic_DNA"/>
</dbReference>
<accession>A0A8H3TNJ6</accession>
<keyword evidence="3" id="KW-0808">Transferase</keyword>
<organism evidence="6 7">
    <name type="scientific">Naganishia liquefaciens</name>
    <dbReference type="NCBI Taxonomy" id="104408"/>
    <lineage>
        <taxon>Eukaryota</taxon>
        <taxon>Fungi</taxon>
        <taxon>Dikarya</taxon>
        <taxon>Basidiomycota</taxon>
        <taxon>Agaricomycotina</taxon>
        <taxon>Tremellomycetes</taxon>
        <taxon>Filobasidiales</taxon>
        <taxon>Filobasidiaceae</taxon>
        <taxon>Naganishia</taxon>
    </lineage>
</organism>
<comment type="similarity">
    <text evidence="1">In the C-terminal section; belongs to the MoeA family.</text>
</comment>
<dbReference type="Pfam" id="PF03453">
    <property type="entry name" value="MoeA_N"/>
    <property type="match status" value="1"/>
</dbReference>
<dbReference type="Gene3D" id="2.170.190.11">
    <property type="entry name" value="Molybdopterin biosynthesis moea protein, domain 3"/>
    <property type="match status" value="1"/>
</dbReference>
<dbReference type="GO" id="GO:0005524">
    <property type="term" value="F:ATP binding"/>
    <property type="evidence" value="ECO:0007669"/>
    <property type="project" value="UniProtKB-UniRule"/>
</dbReference>
<dbReference type="SUPFAM" id="SSF63882">
    <property type="entry name" value="MoeA N-terminal region -like"/>
    <property type="match status" value="1"/>
</dbReference>
<dbReference type="PANTHER" id="PTHR10192:SF30">
    <property type="entry name" value="MOLYBDOPTERIN ADENYLYLTRANSFERASE"/>
    <property type="match status" value="1"/>
</dbReference>
<comment type="catalytic activity">
    <reaction evidence="3">
        <text>molybdopterin + ATP + H(+) = adenylyl-molybdopterin + diphosphate</text>
        <dbReference type="Rhea" id="RHEA:31331"/>
        <dbReference type="ChEBI" id="CHEBI:15378"/>
        <dbReference type="ChEBI" id="CHEBI:30616"/>
        <dbReference type="ChEBI" id="CHEBI:33019"/>
        <dbReference type="ChEBI" id="CHEBI:58698"/>
        <dbReference type="ChEBI" id="CHEBI:62727"/>
    </reaction>
</comment>
<sequence>MSSFTQATAIIDDFVRTFYPPTNEDVVGIDSPSSSPPTQIEPPPSPQDNRRNVPLLSALGQVSCCTIQAPLQMPLFDNSAMDGYAIRSWQTADASPANPLTFRVLGSIAAGDEPPVVPAGSDPSERTCWAIMTGAAFPVSVEQHGQPVVSGPDRYDACVKLELVTARYAQHLTYPESITLTSVVGPEANRRRAGEDIHVGDVLLQQGEVVRKEHVMVLASMGIQALHVSTRPATERQHAGRRLRIGILNTGKEVVLNLNSPTAPDDDSSLRDPKPDPTLSPWTPAHALPTPPSSRSPSLSSLPRARAQLGVSQIWNSNGPYIHASLLTWGFPQDDIDVLPIRLLPGQDGDDPAAFQATVRAALAAPYDVLISTGGVSTGVHDYVPASIAALGGEIGFHKIQMRPGGPMMFAHMGNGRRTDAGAGAGAGAGGRTAYFGLPGNPVAAAVCLRFLVGPALVAMRAGGGDDHGLTLPRGRTVRIRAEESRHLANNVVVVVQRKPALSRMYVAARVCAGTRGADDRDGVLEVEALARGSNMTRALTRADGWVCFPEGEARDTVYDGDLVEWFSLDL</sequence>
<feature type="region of interest" description="Disordered" evidence="4">
    <location>
        <begin position="257"/>
        <end position="302"/>
    </location>
</feature>
<keyword evidence="3" id="KW-0460">Magnesium</keyword>
<keyword evidence="7" id="KW-1185">Reference proteome</keyword>
<proteinExistence type="inferred from homology"/>
<dbReference type="Proteomes" id="UP000620104">
    <property type="component" value="Unassembled WGS sequence"/>
</dbReference>